<comment type="caution">
    <text evidence="3">The sequence shown here is derived from an EMBL/GenBank/DDBJ whole genome shotgun (WGS) entry which is preliminary data.</text>
</comment>
<dbReference type="eggNOG" id="ENOG502S9TZ">
    <property type="taxonomic scope" value="Eukaryota"/>
</dbReference>
<accession>W9XQM2</accession>
<evidence type="ECO:0000256" key="1">
    <source>
        <dbReference type="SAM" id="MobiDB-lite"/>
    </source>
</evidence>
<dbReference type="EMBL" id="AMGY01000005">
    <property type="protein sequence ID" value="EXJ82508.1"/>
    <property type="molecule type" value="Genomic_DNA"/>
</dbReference>
<dbReference type="AlphaFoldDB" id="W9XQM2"/>
<protein>
    <recommendedName>
        <fullName evidence="2">LYR motif-containing protein Cup1-like N-terminal domain-containing protein</fullName>
    </recommendedName>
</protein>
<evidence type="ECO:0000313" key="4">
    <source>
        <dbReference type="Proteomes" id="UP000019478"/>
    </source>
</evidence>
<evidence type="ECO:0000259" key="2">
    <source>
        <dbReference type="Pfam" id="PF20263"/>
    </source>
</evidence>
<dbReference type="CDD" id="cd20273">
    <property type="entry name" value="Complex1_LYR_unchar"/>
    <property type="match status" value="1"/>
</dbReference>
<gene>
    <name evidence="3" type="ORF">A1O3_06321</name>
</gene>
<feature type="region of interest" description="Disordered" evidence="1">
    <location>
        <begin position="107"/>
        <end position="133"/>
    </location>
</feature>
<dbReference type="RefSeq" id="XP_007734631.1">
    <property type="nucleotide sequence ID" value="XM_007736441.1"/>
</dbReference>
<dbReference type="OrthoDB" id="5521299at2759"/>
<feature type="region of interest" description="Disordered" evidence="1">
    <location>
        <begin position="320"/>
        <end position="340"/>
    </location>
</feature>
<keyword evidence="4" id="KW-1185">Reference proteome</keyword>
<reference evidence="3 4" key="1">
    <citation type="submission" date="2013-03" db="EMBL/GenBank/DDBJ databases">
        <title>The Genome Sequence of Capronia epimyces CBS 606.96.</title>
        <authorList>
            <consortium name="The Broad Institute Genomics Platform"/>
            <person name="Cuomo C."/>
            <person name="de Hoog S."/>
            <person name="Gorbushina A."/>
            <person name="Walker B."/>
            <person name="Young S.K."/>
            <person name="Zeng Q."/>
            <person name="Gargeya S."/>
            <person name="Fitzgerald M."/>
            <person name="Haas B."/>
            <person name="Abouelleil A."/>
            <person name="Allen A.W."/>
            <person name="Alvarado L."/>
            <person name="Arachchi H.M."/>
            <person name="Berlin A.M."/>
            <person name="Chapman S.B."/>
            <person name="Gainer-Dewar J."/>
            <person name="Goldberg J."/>
            <person name="Griggs A."/>
            <person name="Gujja S."/>
            <person name="Hansen M."/>
            <person name="Howarth C."/>
            <person name="Imamovic A."/>
            <person name="Ireland A."/>
            <person name="Larimer J."/>
            <person name="McCowan C."/>
            <person name="Murphy C."/>
            <person name="Pearson M."/>
            <person name="Poon T.W."/>
            <person name="Priest M."/>
            <person name="Roberts A."/>
            <person name="Saif S."/>
            <person name="Shea T."/>
            <person name="Sisk P."/>
            <person name="Sykes S."/>
            <person name="Wortman J."/>
            <person name="Nusbaum C."/>
            <person name="Birren B."/>
        </authorList>
    </citation>
    <scope>NUCLEOTIDE SEQUENCE [LARGE SCALE GENOMIC DNA]</scope>
    <source>
        <strain evidence="3 4">CBS 606.96</strain>
    </source>
</reference>
<feature type="domain" description="LYR motif-containing protein Cup1-like N-terminal" evidence="2">
    <location>
        <begin position="8"/>
        <end position="103"/>
    </location>
</feature>
<dbReference type="HOGENOM" id="CLU_037437_0_0_1"/>
<name>W9XQM2_9EURO</name>
<dbReference type="GeneID" id="19170431"/>
<dbReference type="Pfam" id="PF20263">
    <property type="entry name" value="LYRM2-like"/>
    <property type="match status" value="1"/>
</dbReference>
<evidence type="ECO:0000313" key="3">
    <source>
        <dbReference type="EMBL" id="EXJ82508.1"/>
    </source>
</evidence>
<proteinExistence type="predicted"/>
<dbReference type="Proteomes" id="UP000019478">
    <property type="component" value="Unassembled WGS sequence"/>
</dbReference>
<organism evidence="3 4">
    <name type="scientific">Capronia epimyces CBS 606.96</name>
    <dbReference type="NCBI Taxonomy" id="1182542"/>
    <lineage>
        <taxon>Eukaryota</taxon>
        <taxon>Fungi</taxon>
        <taxon>Dikarya</taxon>
        <taxon>Ascomycota</taxon>
        <taxon>Pezizomycotina</taxon>
        <taxon>Eurotiomycetes</taxon>
        <taxon>Chaetothyriomycetidae</taxon>
        <taxon>Chaetothyriales</taxon>
        <taxon>Herpotrichiellaceae</taxon>
        <taxon>Capronia</taxon>
    </lineage>
</organism>
<feature type="compositionally biased region" description="Polar residues" evidence="1">
    <location>
        <begin position="327"/>
        <end position="340"/>
    </location>
</feature>
<sequence length="340" mass="39131">MTTNPVHLYRALLRECTYLPLPRCRSYMKAHVTESFRRWLPNYTLGRTNTGREIDFPKQVKLLHRGRKVHSTLRRANEGYIGPLEKVFRLTYGRTGPRRHQLLERFIAAPPQTKADETSKPDASPTDDGPLAKYSKGWNPPPLMQALLASQAEHQHRFDRASNKYKVKMRFSPPEKTTWGNPLPERRYKNLKHKWYLQNLKATLPPLPEPEYKELYDLVSGGSNFPAPIPRRPRACVAQEDEEREAATKQSSLILVGPQPGSRAKDAVNGRPHKLTVRLLRRILARSVLMQTPLTRVRIAGPETSETGIVFRWDDGQWQDEIDDSMPKNSSQRQQDLLFG</sequence>
<dbReference type="InterPro" id="IPR046896">
    <property type="entry name" value="Cup1-like_N"/>
</dbReference>